<evidence type="ECO:0000313" key="10">
    <source>
        <dbReference type="Proteomes" id="UP000272729"/>
    </source>
</evidence>
<dbReference type="InterPro" id="IPR034035">
    <property type="entry name" value="Astacin-like_dom"/>
</dbReference>
<dbReference type="PANTHER" id="PTHR10127:SF780">
    <property type="entry name" value="METALLOENDOPEPTIDASE"/>
    <property type="match status" value="1"/>
</dbReference>
<feature type="binding site" evidence="6">
    <location>
        <position position="174"/>
    </location>
    <ligand>
        <name>Zn(2+)</name>
        <dbReference type="ChEBI" id="CHEBI:29105"/>
        <note>catalytic</note>
    </ligand>
</feature>
<dbReference type="InterPro" id="IPR001506">
    <property type="entry name" value="Peptidase_M12A"/>
</dbReference>
<dbReference type="InterPro" id="IPR006026">
    <property type="entry name" value="Peptidase_Metallo"/>
</dbReference>
<comment type="cofactor">
    <cofactor evidence="6">
        <name>Zn(2+)</name>
        <dbReference type="ChEBI" id="CHEBI:29105"/>
    </cofactor>
    <text evidence="6">Binds 1 zinc ion per subunit.</text>
</comment>
<keyword evidence="4 6" id="KW-0862">Zinc</keyword>
<keyword evidence="1 6" id="KW-0645">Protease</keyword>
<dbReference type="Gene3D" id="3.40.390.10">
    <property type="entry name" value="Collagenase (Catalytic Domain)"/>
    <property type="match status" value="1"/>
</dbReference>
<keyword evidence="2 6" id="KW-0479">Metal-binding</keyword>
<dbReference type="EMBL" id="RBXR01000001">
    <property type="protein sequence ID" value="RKT66896.1"/>
    <property type="molecule type" value="Genomic_DNA"/>
</dbReference>
<dbReference type="Pfam" id="PF01400">
    <property type="entry name" value="Astacin"/>
    <property type="match status" value="1"/>
</dbReference>
<reference evidence="9 10" key="1">
    <citation type="submission" date="2018-10" db="EMBL/GenBank/DDBJ databases">
        <title>Sequencing the genomes of 1000 actinobacteria strains.</title>
        <authorList>
            <person name="Klenk H.-P."/>
        </authorList>
    </citation>
    <scope>NUCLEOTIDE SEQUENCE [LARGE SCALE GENOMIC DNA]</scope>
    <source>
        <strain evidence="9 10">DSM 43911</strain>
    </source>
</reference>
<dbReference type="CDD" id="cd04280">
    <property type="entry name" value="ZnMc_astacin_like"/>
    <property type="match status" value="1"/>
</dbReference>
<dbReference type="PROSITE" id="PS51864">
    <property type="entry name" value="ASTACIN"/>
    <property type="match status" value="1"/>
</dbReference>
<dbReference type="Pfam" id="PF17660">
    <property type="entry name" value="BTRD1"/>
    <property type="match status" value="4"/>
</dbReference>
<feature type="binding site" evidence="6">
    <location>
        <position position="180"/>
    </location>
    <ligand>
        <name>Zn(2+)</name>
        <dbReference type="ChEBI" id="CHEBI:29105"/>
        <note>catalytic</note>
    </ligand>
</feature>
<dbReference type="AlphaFoldDB" id="A0A495X015"/>
<evidence type="ECO:0000256" key="5">
    <source>
        <dbReference type="ARBA" id="ARBA00023049"/>
    </source>
</evidence>
<feature type="binding site" evidence="6">
    <location>
        <position position="170"/>
    </location>
    <ligand>
        <name>Zn(2+)</name>
        <dbReference type="ChEBI" id="CHEBI:29105"/>
        <note>catalytic</note>
    </ligand>
</feature>
<dbReference type="GO" id="GO:0004222">
    <property type="term" value="F:metalloendopeptidase activity"/>
    <property type="evidence" value="ECO:0007669"/>
    <property type="project" value="UniProtKB-UniRule"/>
</dbReference>
<evidence type="ECO:0000256" key="2">
    <source>
        <dbReference type="ARBA" id="ARBA00022723"/>
    </source>
</evidence>
<evidence type="ECO:0000259" key="8">
    <source>
        <dbReference type="PROSITE" id="PS51864"/>
    </source>
</evidence>
<evidence type="ECO:0000256" key="1">
    <source>
        <dbReference type="ARBA" id="ARBA00022670"/>
    </source>
</evidence>
<sequence length="655" mass="70022">MNEIVTSDDMAASREVRTGFLSGPGFVDKPVRYSVVNGIALYQGCIDMGPVEEVEAAAARLRPGEPADVGQPPSQVLGIGLPSDSDMLWPNGVVPFVVDAGLPNQARVTQAIAHIHDNTGIRFVARGSQANYVRFVRNPGESWSSSPIGMRGGEQLIRLSDGATMGTTVHECLHSLGILHEQSRCDRDQFVTINYGNIQSGFESNFDRFCDGFTDYFDYDYDSIMHYGPTAFGVNGATTIVPKRPGVTIGQRNGLSFGDRVTIAHMYARFTGRGHTGVFRAGSGKHALWVNASWDSFAAKWQEWAAEGLRLIDINVRRVGNELRYSGVWTAGTGGYALWANASWDSFKAKWQEWAGQGLRLVDLHVLRVGNEDRYSGVWRAGTGGYALWVNASWDSFKAKWQEWAGQGLRLVDINVHEVGGQARYSGVWLAGSGGYGLWANASWDSFKAKWQEWAGQGLRLVDMNVHQSGGDNRYSGVWLAGTDAYYLWANVPWESFRARWQQQSANGLRLVDYEFTEPAAADSLDFTGSPAEAAVALPAGVGGLFDGETLVDLSDTAAADGTPMATDGAGGAETGAPTPAAATTGDGMGGMAGGTAEQPVAAAADGDGGLVTDSSQQRVTLTVAGLGGTNGVDHPANGVDHPAKAVRKAKAAKH</sequence>
<protein>
    <submittedName>
        <fullName evidence="9">Astacin (Peptidase family M12A)</fullName>
    </submittedName>
</protein>
<dbReference type="InterPro" id="IPR024079">
    <property type="entry name" value="MetalloPept_cat_dom_sf"/>
</dbReference>
<evidence type="ECO:0000256" key="4">
    <source>
        <dbReference type="ARBA" id="ARBA00022833"/>
    </source>
</evidence>
<evidence type="ECO:0000313" key="9">
    <source>
        <dbReference type="EMBL" id="RKT66896.1"/>
    </source>
</evidence>
<comment type="caution">
    <text evidence="9">The sequence shown here is derived from an EMBL/GenBank/DDBJ whole genome shotgun (WGS) entry which is preliminary data.</text>
</comment>
<evidence type="ECO:0000256" key="7">
    <source>
        <dbReference type="SAM" id="MobiDB-lite"/>
    </source>
</evidence>
<dbReference type="GO" id="GO:0008270">
    <property type="term" value="F:zinc ion binding"/>
    <property type="evidence" value="ECO:0007669"/>
    <property type="project" value="UniProtKB-UniRule"/>
</dbReference>
<evidence type="ECO:0000256" key="6">
    <source>
        <dbReference type="PROSITE-ProRule" id="PRU01211"/>
    </source>
</evidence>
<dbReference type="Proteomes" id="UP000272729">
    <property type="component" value="Unassembled WGS sequence"/>
</dbReference>
<evidence type="ECO:0000256" key="3">
    <source>
        <dbReference type="ARBA" id="ARBA00022801"/>
    </source>
</evidence>
<dbReference type="RefSeq" id="WP_170199052.1">
    <property type="nucleotide sequence ID" value="NZ_JBIUBA010000011.1"/>
</dbReference>
<keyword evidence="10" id="KW-1185">Reference proteome</keyword>
<gene>
    <name evidence="9" type="ORF">DFJ66_0061</name>
</gene>
<feature type="region of interest" description="Disordered" evidence="7">
    <location>
        <begin position="562"/>
        <end position="596"/>
    </location>
</feature>
<dbReference type="GO" id="GO:0006508">
    <property type="term" value="P:proteolysis"/>
    <property type="evidence" value="ECO:0007669"/>
    <property type="project" value="UniProtKB-KW"/>
</dbReference>
<dbReference type="PANTHER" id="PTHR10127">
    <property type="entry name" value="DISCOIDIN, CUB, EGF, LAMININ , AND ZINC METALLOPROTEASE DOMAIN CONTAINING"/>
    <property type="match status" value="1"/>
</dbReference>
<feature type="domain" description="Peptidase M12A" evidence="8">
    <location>
        <begin position="79"/>
        <end position="271"/>
    </location>
</feature>
<dbReference type="SUPFAM" id="SSF55486">
    <property type="entry name" value="Metalloproteases ('zincins'), catalytic domain"/>
    <property type="match status" value="1"/>
</dbReference>
<dbReference type="SMART" id="SM00235">
    <property type="entry name" value="ZnMc"/>
    <property type="match status" value="1"/>
</dbReference>
<feature type="active site" evidence="6">
    <location>
        <position position="171"/>
    </location>
</feature>
<organism evidence="9 10">
    <name type="scientific">Saccharothrix variisporea</name>
    <dbReference type="NCBI Taxonomy" id="543527"/>
    <lineage>
        <taxon>Bacteria</taxon>
        <taxon>Bacillati</taxon>
        <taxon>Actinomycetota</taxon>
        <taxon>Actinomycetes</taxon>
        <taxon>Pseudonocardiales</taxon>
        <taxon>Pseudonocardiaceae</taxon>
        <taxon>Saccharothrix</taxon>
    </lineage>
</organism>
<name>A0A495X015_9PSEU</name>
<dbReference type="InterPro" id="IPR049511">
    <property type="entry name" value="PGH-like_rpt"/>
</dbReference>
<keyword evidence="3 6" id="KW-0378">Hydrolase</keyword>
<dbReference type="PRINTS" id="PR00480">
    <property type="entry name" value="ASTACIN"/>
</dbReference>
<feature type="compositionally biased region" description="Low complexity" evidence="7">
    <location>
        <begin position="575"/>
        <end position="586"/>
    </location>
</feature>
<comment type="caution">
    <text evidence="6">Lacks conserved residue(s) required for the propagation of feature annotation.</text>
</comment>
<accession>A0A495X015</accession>
<keyword evidence="5 6" id="KW-0482">Metalloprotease</keyword>
<proteinExistence type="predicted"/>